<evidence type="ECO:0000256" key="7">
    <source>
        <dbReference type="ARBA" id="ARBA00047919"/>
    </source>
</evidence>
<evidence type="ECO:0000256" key="8">
    <source>
        <dbReference type="ARBA" id="ARBA00048130"/>
    </source>
</evidence>
<comment type="similarity">
    <text evidence="1">Belongs to the protein kinase superfamily. CAMK Ser/Thr protein kinase family. CHEK2 subfamily.</text>
</comment>
<dbReference type="InterPro" id="IPR008271">
    <property type="entry name" value="Ser/Thr_kinase_AS"/>
</dbReference>
<dbReference type="InterPro" id="IPR050538">
    <property type="entry name" value="MAP_kinase_kinase_kinase"/>
</dbReference>
<comment type="catalytic activity">
    <reaction evidence="8">
        <text>L-seryl-[protein] + ATP = O-phospho-L-seryl-[protein] + ADP + H(+)</text>
        <dbReference type="Rhea" id="RHEA:17989"/>
        <dbReference type="Rhea" id="RHEA-COMP:9863"/>
        <dbReference type="Rhea" id="RHEA-COMP:11604"/>
        <dbReference type="ChEBI" id="CHEBI:15378"/>
        <dbReference type="ChEBI" id="CHEBI:29999"/>
        <dbReference type="ChEBI" id="CHEBI:30616"/>
        <dbReference type="ChEBI" id="CHEBI:83421"/>
        <dbReference type="ChEBI" id="CHEBI:456216"/>
        <dbReference type="EC" id="2.7.11.24"/>
    </reaction>
    <physiologicalReaction direction="left-to-right" evidence="8">
        <dbReference type="Rhea" id="RHEA:17990"/>
    </physiologicalReaction>
</comment>
<keyword evidence="6 9" id="KW-0067">ATP-binding</keyword>
<keyword evidence="10" id="KW-0723">Serine/threonine-protein kinase</keyword>
<dbReference type="VEuPathDB" id="FungiDB:Z520_12269"/>
<evidence type="ECO:0000256" key="2">
    <source>
        <dbReference type="ARBA" id="ARBA00012411"/>
    </source>
</evidence>
<keyword evidence="4 9" id="KW-0547">Nucleotide-binding</keyword>
<proteinExistence type="inferred from homology"/>
<keyword evidence="5" id="KW-0418">Kinase</keyword>
<evidence type="ECO:0000256" key="6">
    <source>
        <dbReference type="ARBA" id="ARBA00022840"/>
    </source>
</evidence>
<dbReference type="EMBL" id="KN848113">
    <property type="protein sequence ID" value="KIX91998.1"/>
    <property type="molecule type" value="Genomic_DNA"/>
</dbReference>
<evidence type="ECO:0000256" key="3">
    <source>
        <dbReference type="ARBA" id="ARBA00022679"/>
    </source>
</evidence>
<dbReference type="Pfam" id="PF00069">
    <property type="entry name" value="Pkinase"/>
    <property type="match status" value="1"/>
</dbReference>
<dbReference type="InterPro" id="IPR017441">
    <property type="entry name" value="Protein_kinase_ATP_BS"/>
</dbReference>
<name>A0A0D2K6J8_9EURO</name>
<dbReference type="InterPro" id="IPR000253">
    <property type="entry name" value="FHA_dom"/>
</dbReference>
<dbReference type="SUPFAM" id="SSF56112">
    <property type="entry name" value="Protein kinase-like (PK-like)"/>
    <property type="match status" value="1"/>
</dbReference>
<keyword evidence="14" id="KW-1185">Reference proteome</keyword>
<dbReference type="PANTHER" id="PTHR48016">
    <property type="entry name" value="MAP KINASE KINASE KINASE SSK2-RELATED-RELATED"/>
    <property type="match status" value="1"/>
</dbReference>
<dbReference type="AlphaFoldDB" id="A0A0D2K6J8"/>
<sequence>MRAAQVLSHPENKHLISTRDDGKSAIDIGFPSRGGSPTTLATLGRDPNADIFVEGSDISRIQCSFEVDLDTGIVMFYDRSNGCTSHVFGTKVVPFEFGRARRVVVDDELNNIIGMGGERCDLILFEIKWRPDPSGRANTIKQYGAECGTRIEHARTARTEDAAPTEPPPHRGIRLHTPRSLALKMRYVNKERLGQGSFGEVHKAIDIDSGKLMAVKVLKRPPTFPEQENWREAVILGVNREIKILSSVTHKNIVNYITSQGDFDSGLKIFMGLKEGTLESLIVKGRADMMKVADGALWHMLQALDYIRSMDIIHRDVKPANILYITDRSGQWQFQLGDFGCSDYAPQATTISGTPKFMAPEVFHGRPQSCKPDIWSLFATIVWTLDVNGFRYGCFQTPDDLLGTHVPRIEPMAVGDPDRRACAAQMLVKLYNGKGLTTPREKVPPLSSLV</sequence>
<dbReference type="EC" id="2.7.11.24" evidence="2"/>
<gene>
    <name evidence="13" type="ORF">Z520_12269</name>
</gene>
<dbReference type="InterPro" id="IPR008984">
    <property type="entry name" value="SMAD_FHA_dom_sf"/>
</dbReference>
<feature type="domain" description="FHA" evidence="11">
    <location>
        <begin position="41"/>
        <end position="92"/>
    </location>
</feature>
<dbReference type="InterPro" id="IPR000719">
    <property type="entry name" value="Prot_kinase_dom"/>
</dbReference>
<feature type="binding site" evidence="9">
    <location>
        <position position="216"/>
    </location>
    <ligand>
        <name>ATP</name>
        <dbReference type="ChEBI" id="CHEBI:30616"/>
    </ligand>
</feature>
<dbReference type="PROSITE" id="PS00107">
    <property type="entry name" value="PROTEIN_KINASE_ATP"/>
    <property type="match status" value="1"/>
</dbReference>
<dbReference type="PROSITE" id="PS50006">
    <property type="entry name" value="FHA_DOMAIN"/>
    <property type="match status" value="1"/>
</dbReference>
<comment type="catalytic activity">
    <reaction evidence="7">
        <text>L-threonyl-[protein] + ATP = O-phospho-L-threonyl-[protein] + ADP + H(+)</text>
        <dbReference type="Rhea" id="RHEA:46608"/>
        <dbReference type="Rhea" id="RHEA-COMP:11060"/>
        <dbReference type="Rhea" id="RHEA-COMP:11605"/>
        <dbReference type="ChEBI" id="CHEBI:15378"/>
        <dbReference type="ChEBI" id="CHEBI:30013"/>
        <dbReference type="ChEBI" id="CHEBI:30616"/>
        <dbReference type="ChEBI" id="CHEBI:61977"/>
        <dbReference type="ChEBI" id="CHEBI:456216"/>
        <dbReference type="EC" id="2.7.11.24"/>
    </reaction>
    <physiologicalReaction direction="left-to-right" evidence="7">
        <dbReference type="Rhea" id="RHEA:46609"/>
    </physiologicalReaction>
</comment>
<evidence type="ECO:0000313" key="13">
    <source>
        <dbReference type="EMBL" id="KIX91998.1"/>
    </source>
</evidence>
<dbReference type="SUPFAM" id="SSF49879">
    <property type="entry name" value="SMAD/FHA domain"/>
    <property type="match status" value="1"/>
</dbReference>
<dbReference type="PROSITE" id="PS50011">
    <property type="entry name" value="PROTEIN_KINASE_DOM"/>
    <property type="match status" value="1"/>
</dbReference>
<dbReference type="PROSITE" id="PS00108">
    <property type="entry name" value="PROTEIN_KINASE_ST"/>
    <property type="match status" value="1"/>
</dbReference>
<dbReference type="Proteomes" id="UP000053411">
    <property type="component" value="Unassembled WGS sequence"/>
</dbReference>
<dbReference type="GeneID" id="27718015"/>
<reference evidence="13 14" key="1">
    <citation type="submission" date="2015-01" db="EMBL/GenBank/DDBJ databases">
        <title>The Genome Sequence of Fonsecaea multimorphosa CBS 102226.</title>
        <authorList>
            <consortium name="The Broad Institute Genomics Platform"/>
            <person name="Cuomo C."/>
            <person name="de Hoog S."/>
            <person name="Gorbushina A."/>
            <person name="Stielow B."/>
            <person name="Teixiera M."/>
            <person name="Abouelleil A."/>
            <person name="Chapman S.B."/>
            <person name="Priest M."/>
            <person name="Young S.K."/>
            <person name="Wortman J."/>
            <person name="Nusbaum C."/>
            <person name="Birren B."/>
        </authorList>
    </citation>
    <scope>NUCLEOTIDE SEQUENCE [LARGE SCALE GENOMIC DNA]</scope>
    <source>
        <strain evidence="13 14">CBS 102226</strain>
    </source>
</reference>
<dbReference type="GO" id="GO:0004707">
    <property type="term" value="F:MAP kinase activity"/>
    <property type="evidence" value="ECO:0007669"/>
    <property type="project" value="UniProtKB-EC"/>
</dbReference>
<dbReference type="GO" id="GO:0005524">
    <property type="term" value="F:ATP binding"/>
    <property type="evidence" value="ECO:0007669"/>
    <property type="project" value="UniProtKB-UniRule"/>
</dbReference>
<dbReference type="PANTHER" id="PTHR48016:SF56">
    <property type="entry name" value="MAPKK KINASE"/>
    <property type="match status" value="1"/>
</dbReference>
<evidence type="ECO:0000256" key="9">
    <source>
        <dbReference type="PROSITE-ProRule" id="PRU10141"/>
    </source>
</evidence>
<dbReference type="RefSeq" id="XP_016626121.1">
    <property type="nucleotide sequence ID" value="XM_016782755.1"/>
</dbReference>
<evidence type="ECO:0000259" key="12">
    <source>
        <dbReference type="PROSITE" id="PS50011"/>
    </source>
</evidence>
<evidence type="ECO:0000259" key="11">
    <source>
        <dbReference type="PROSITE" id="PS50006"/>
    </source>
</evidence>
<organism evidence="13 14">
    <name type="scientific">Fonsecaea multimorphosa CBS 102226</name>
    <dbReference type="NCBI Taxonomy" id="1442371"/>
    <lineage>
        <taxon>Eukaryota</taxon>
        <taxon>Fungi</taxon>
        <taxon>Dikarya</taxon>
        <taxon>Ascomycota</taxon>
        <taxon>Pezizomycotina</taxon>
        <taxon>Eurotiomycetes</taxon>
        <taxon>Chaetothyriomycetidae</taxon>
        <taxon>Chaetothyriales</taxon>
        <taxon>Herpotrichiellaceae</taxon>
        <taxon>Fonsecaea</taxon>
    </lineage>
</organism>
<dbReference type="InterPro" id="IPR011009">
    <property type="entry name" value="Kinase-like_dom_sf"/>
</dbReference>
<dbReference type="OrthoDB" id="4149407at2759"/>
<evidence type="ECO:0000256" key="1">
    <source>
        <dbReference type="ARBA" id="ARBA00005575"/>
    </source>
</evidence>
<keyword evidence="3" id="KW-0808">Transferase</keyword>
<dbReference type="SMART" id="SM00220">
    <property type="entry name" value="S_TKc"/>
    <property type="match status" value="1"/>
</dbReference>
<evidence type="ECO:0000256" key="4">
    <source>
        <dbReference type="ARBA" id="ARBA00022741"/>
    </source>
</evidence>
<evidence type="ECO:0000256" key="10">
    <source>
        <dbReference type="RuleBase" id="RU000304"/>
    </source>
</evidence>
<evidence type="ECO:0000313" key="14">
    <source>
        <dbReference type="Proteomes" id="UP000053411"/>
    </source>
</evidence>
<accession>A0A0D2K6J8</accession>
<dbReference type="Gene3D" id="1.10.510.10">
    <property type="entry name" value="Transferase(Phosphotransferase) domain 1"/>
    <property type="match status" value="1"/>
</dbReference>
<feature type="domain" description="Protein kinase" evidence="12">
    <location>
        <begin position="187"/>
        <end position="450"/>
    </location>
</feature>
<evidence type="ECO:0000256" key="5">
    <source>
        <dbReference type="ARBA" id="ARBA00022777"/>
    </source>
</evidence>
<dbReference type="STRING" id="1442371.A0A0D2K6J8"/>
<protein>
    <recommendedName>
        <fullName evidence="2">mitogen-activated protein kinase</fullName>
        <ecNumber evidence="2">2.7.11.24</ecNumber>
    </recommendedName>
</protein>